<evidence type="ECO:0000256" key="7">
    <source>
        <dbReference type="ARBA" id="ARBA00022839"/>
    </source>
</evidence>
<feature type="compositionally biased region" description="Basic and acidic residues" evidence="11">
    <location>
        <begin position="263"/>
        <end position="272"/>
    </location>
</feature>
<accession>A0AAP0D4A6</accession>
<dbReference type="InterPro" id="IPR012337">
    <property type="entry name" value="RNaseH-like_sf"/>
</dbReference>
<evidence type="ECO:0000256" key="6">
    <source>
        <dbReference type="ARBA" id="ARBA00022821"/>
    </source>
</evidence>
<evidence type="ECO:0000313" key="13">
    <source>
        <dbReference type="EMBL" id="KAK9066007.1"/>
    </source>
</evidence>
<dbReference type="PANTHER" id="PTHR11046">
    <property type="entry name" value="OLIGORIBONUCLEASE, MITOCHONDRIAL"/>
    <property type="match status" value="1"/>
</dbReference>
<name>A0AAP0D4A6_9ASTR</name>
<dbReference type="PANTHER" id="PTHR11046:SF26">
    <property type="entry name" value="RIBONUCLEASE H-LIKE DOMAIN-CONTAINING PROTEIN-RELATED"/>
    <property type="match status" value="1"/>
</dbReference>
<evidence type="ECO:0000259" key="12">
    <source>
        <dbReference type="SMART" id="SM00479"/>
    </source>
</evidence>
<dbReference type="Pfam" id="PF00929">
    <property type="entry name" value="RNase_T"/>
    <property type="match status" value="1"/>
</dbReference>
<dbReference type="EMBL" id="JBCNJP010000016">
    <property type="protein sequence ID" value="KAK9066007.1"/>
    <property type="molecule type" value="Genomic_DNA"/>
</dbReference>
<evidence type="ECO:0000256" key="3">
    <source>
        <dbReference type="ARBA" id="ARBA00022692"/>
    </source>
</evidence>
<dbReference type="AlphaFoldDB" id="A0AAP0D4A6"/>
<keyword evidence="14" id="KW-1185">Reference proteome</keyword>
<keyword evidence="4" id="KW-0540">Nuclease</keyword>
<evidence type="ECO:0000256" key="1">
    <source>
        <dbReference type="ARBA" id="ARBA00004141"/>
    </source>
</evidence>
<evidence type="ECO:0000256" key="8">
    <source>
        <dbReference type="ARBA" id="ARBA00022989"/>
    </source>
</evidence>
<dbReference type="NCBIfam" id="NF003765">
    <property type="entry name" value="PRK05359.1"/>
    <property type="match status" value="1"/>
</dbReference>
<comment type="subcellular location">
    <subcellularLocation>
        <location evidence="1">Membrane</location>
        <topology evidence="1">Multi-pass membrane protein</topology>
    </subcellularLocation>
</comment>
<protein>
    <recommendedName>
        <fullName evidence="12">Exonuclease domain-containing protein</fullName>
    </recommendedName>
</protein>
<keyword evidence="10" id="KW-0568">Pathogenesis-related protein</keyword>
<evidence type="ECO:0000256" key="5">
    <source>
        <dbReference type="ARBA" id="ARBA00022801"/>
    </source>
</evidence>
<dbReference type="GO" id="GO:0005739">
    <property type="term" value="C:mitochondrion"/>
    <property type="evidence" value="ECO:0007669"/>
    <property type="project" value="TreeGrafter"/>
</dbReference>
<feature type="domain" description="Exonuclease" evidence="12">
    <location>
        <begin position="47"/>
        <end position="222"/>
    </location>
</feature>
<dbReference type="Pfam" id="PF03094">
    <property type="entry name" value="Mlo"/>
    <property type="match status" value="1"/>
</dbReference>
<comment type="caution">
    <text evidence="13">The sequence shown here is derived from an EMBL/GenBank/DDBJ whole genome shotgun (WGS) entry which is preliminary data.</text>
</comment>
<evidence type="ECO:0000256" key="11">
    <source>
        <dbReference type="SAM" id="MobiDB-lite"/>
    </source>
</evidence>
<dbReference type="GO" id="GO:0006952">
    <property type="term" value="P:defense response"/>
    <property type="evidence" value="ECO:0007669"/>
    <property type="project" value="UniProtKB-KW"/>
</dbReference>
<dbReference type="InterPro" id="IPR022894">
    <property type="entry name" value="Oligoribonuclease"/>
</dbReference>
<dbReference type="GO" id="GO:0003676">
    <property type="term" value="F:nucleic acid binding"/>
    <property type="evidence" value="ECO:0007669"/>
    <property type="project" value="InterPro"/>
</dbReference>
<keyword evidence="7" id="KW-0269">Exonuclease</keyword>
<evidence type="ECO:0000256" key="2">
    <source>
        <dbReference type="ARBA" id="ARBA00006574"/>
    </source>
</evidence>
<keyword evidence="8" id="KW-1133">Transmembrane helix</keyword>
<dbReference type="GO" id="GO:0000175">
    <property type="term" value="F:3'-5'-RNA exonuclease activity"/>
    <property type="evidence" value="ECO:0007669"/>
    <property type="project" value="InterPro"/>
</dbReference>
<proteinExistence type="inferred from homology"/>
<feature type="region of interest" description="Disordered" evidence="11">
    <location>
        <begin position="250"/>
        <end position="272"/>
    </location>
</feature>
<comment type="similarity">
    <text evidence="2">Belongs to the MLO family.</text>
</comment>
<keyword evidence="6" id="KW-0611">Plant defense</keyword>
<dbReference type="Proteomes" id="UP001408789">
    <property type="component" value="Unassembled WGS sequence"/>
</dbReference>
<dbReference type="SMART" id="SM00479">
    <property type="entry name" value="EXOIII"/>
    <property type="match status" value="1"/>
</dbReference>
<sequence>MNQTSYKLPTGYCGRKSSKGKGHTLEAMTSNKNDKRLDTMKTYYKLPLVWIKLKTTGLNVEVDRILEIACVITDGKLRKLVEGPDLVIPQTRDFLDKIGERCQDHHATSGLSQKVTQSRTSEKEAEELVIDFVKGHVSAYTPSLAGNSIYVDFMFLKKYMPDLASLFSHVLVDVSSIKALCCHWFPEDDKKAPKKEKQHGGILDEIKASITELKYYKEHAFKSPKSKRRRDVDRVHSDMGCGRGLYRDGRSFTRGRTPHPLRRKETEKRRPEATLSSFAKTQGRVFVQVLCSYSTLPLYALVTQSDVQMGSNFKKSIFDEHIQEGLISWAKRTKKKNGLTVTTSDSKQDGGLCDGRGGAELQDIRIATDLQSCRN</sequence>
<keyword evidence="9" id="KW-0472">Membrane</keyword>
<dbReference type="InterPro" id="IPR004326">
    <property type="entry name" value="Mlo"/>
</dbReference>
<dbReference type="Gene3D" id="3.30.420.10">
    <property type="entry name" value="Ribonuclease H-like superfamily/Ribonuclease H"/>
    <property type="match status" value="1"/>
</dbReference>
<feature type="region of interest" description="Disordered" evidence="11">
    <location>
        <begin position="1"/>
        <end position="26"/>
    </location>
</feature>
<organism evidence="13 14">
    <name type="scientific">Deinandra increscens subsp. villosa</name>
    <dbReference type="NCBI Taxonomy" id="3103831"/>
    <lineage>
        <taxon>Eukaryota</taxon>
        <taxon>Viridiplantae</taxon>
        <taxon>Streptophyta</taxon>
        <taxon>Embryophyta</taxon>
        <taxon>Tracheophyta</taxon>
        <taxon>Spermatophyta</taxon>
        <taxon>Magnoliopsida</taxon>
        <taxon>eudicotyledons</taxon>
        <taxon>Gunneridae</taxon>
        <taxon>Pentapetalae</taxon>
        <taxon>asterids</taxon>
        <taxon>campanulids</taxon>
        <taxon>Asterales</taxon>
        <taxon>Asteraceae</taxon>
        <taxon>Asteroideae</taxon>
        <taxon>Heliantheae alliance</taxon>
        <taxon>Madieae</taxon>
        <taxon>Madiinae</taxon>
        <taxon>Deinandra</taxon>
    </lineage>
</organism>
<evidence type="ECO:0000256" key="10">
    <source>
        <dbReference type="ARBA" id="ARBA00023265"/>
    </source>
</evidence>
<evidence type="ECO:0000256" key="4">
    <source>
        <dbReference type="ARBA" id="ARBA00022722"/>
    </source>
</evidence>
<dbReference type="SUPFAM" id="SSF53098">
    <property type="entry name" value="Ribonuclease H-like"/>
    <property type="match status" value="1"/>
</dbReference>
<evidence type="ECO:0000313" key="14">
    <source>
        <dbReference type="Proteomes" id="UP001408789"/>
    </source>
</evidence>
<dbReference type="InterPro" id="IPR036397">
    <property type="entry name" value="RNaseH_sf"/>
</dbReference>
<gene>
    <name evidence="13" type="ORF">SSX86_015409</name>
</gene>
<reference evidence="13 14" key="1">
    <citation type="submission" date="2024-04" db="EMBL/GenBank/DDBJ databases">
        <title>The reference genome of an endangered Asteraceae, Deinandra increscens subsp. villosa, native to the Central Coast of California.</title>
        <authorList>
            <person name="Guilliams M."/>
            <person name="Hasenstab-Lehman K."/>
            <person name="Meyer R."/>
            <person name="Mcevoy S."/>
        </authorList>
    </citation>
    <scope>NUCLEOTIDE SEQUENCE [LARGE SCALE GENOMIC DNA]</scope>
    <source>
        <tissue evidence="13">Leaf</tissue>
    </source>
</reference>
<evidence type="ECO:0000256" key="9">
    <source>
        <dbReference type="ARBA" id="ARBA00023136"/>
    </source>
</evidence>
<keyword evidence="3" id="KW-0812">Transmembrane</keyword>
<dbReference type="InterPro" id="IPR013520">
    <property type="entry name" value="Ribonucl_H"/>
</dbReference>
<keyword evidence="5" id="KW-0378">Hydrolase</keyword>
<dbReference type="CDD" id="cd06135">
    <property type="entry name" value="Orn"/>
    <property type="match status" value="1"/>
</dbReference>
<dbReference type="GO" id="GO:0016020">
    <property type="term" value="C:membrane"/>
    <property type="evidence" value="ECO:0007669"/>
    <property type="project" value="UniProtKB-SubCell"/>
</dbReference>